<evidence type="ECO:0000256" key="5">
    <source>
        <dbReference type="SAM" id="MobiDB-lite"/>
    </source>
</evidence>
<dbReference type="InterPro" id="IPR021565">
    <property type="entry name" value="Rbsn_Rab-bd"/>
</dbReference>
<evidence type="ECO:0000259" key="6">
    <source>
        <dbReference type="PROSITE" id="PS50178"/>
    </source>
</evidence>
<dbReference type="InterPro" id="IPR036531">
    <property type="entry name" value="Rbsn_Rab-bd_sf"/>
</dbReference>
<dbReference type="AlphaFoldDB" id="A0A8H5LXG6"/>
<keyword evidence="3" id="KW-0862">Zinc</keyword>
<dbReference type="PANTHER" id="PTHR13510:SF44">
    <property type="entry name" value="RABENOSYN-5"/>
    <property type="match status" value="1"/>
</dbReference>
<evidence type="ECO:0000256" key="4">
    <source>
        <dbReference type="PROSITE-ProRule" id="PRU00091"/>
    </source>
</evidence>
<feature type="region of interest" description="Disordered" evidence="5">
    <location>
        <begin position="290"/>
        <end position="329"/>
    </location>
</feature>
<sequence length="405" mass="45198">MSMDDIRKSVGDNLLRSVLSPSNSTSTASRKSDIRNAEQRITPWEEDADVSKCRICLASFHPITNRKHHCRLCGRIICSLPATPGYVVVPGKEGKGKAVPCSSLFVVEGPRGQRRIEEVGEGVDYGVRRRRTVSMNSGGGSSVKGNGTRVEEEEEEEKFLKGVRICRDCRPVLLRQQYLREMSIIPMFARLYDVRLHIPREGTRRLSPQFQELILSLNKDLGTISPQSIPTHEANVARKRLLDLFAQYDALSKRIRSLPCKPGSSQDRIQLAVMTRANVFLQQHMFPLQAIPKQSSNSKTDSEKERTGKGGKGKEGGAGGEGEDEGTIINGTKLDPPSELSMKLQPLLEQELLLESFVEEATAHRKFEDAKTLRRNLGEIRAEIEKIVRESEVELVGKRGGTARR</sequence>
<dbReference type="InterPro" id="IPR000306">
    <property type="entry name" value="Znf_FYVE"/>
</dbReference>
<proteinExistence type="predicted"/>
<protein>
    <recommendedName>
        <fullName evidence="6">FYVE-type domain-containing protein</fullName>
    </recommendedName>
</protein>
<dbReference type="CDD" id="cd15737">
    <property type="entry name" value="FYVE2_Vac1p_like"/>
    <property type="match status" value="1"/>
</dbReference>
<dbReference type="EMBL" id="JAACJM010000004">
    <property type="protein sequence ID" value="KAF5373177.1"/>
    <property type="molecule type" value="Genomic_DNA"/>
</dbReference>
<dbReference type="PANTHER" id="PTHR13510">
    <property type="entry name" value="FYVE-FINGER-CONTAINING RAB5 EFFECTOR PROTEIN RABENOSYN-5-RELATED"/>
    <property type="match status" value="1"/>
</dbReference>
<dbReference type="Pfam" id="PF11464">
    <property type="entry name" value="Rbsn"/>
    <property type="match status" value="1"/>
</dbReference>
<dbReference type="Proteomes" id="UP000559256">
    <property type="component" value="Unassembled WGS sequence"/>
</dbReference>
<dbReference type="SUPFAM" id="SSF140125">
    <property type="entry name" value="Rabenosyn-5 Rab-binding domain-like"/>
    <property type="match status" value="1"/>
</dbReference>
<keyword evidence="1" id="KW-0479">Metal-binding</keyword>
<feature type="compositionally biased region" description="Basic and acidic residues" evidence="5">
    <location>
        <begin position="300"/>
        <end position="315"/>
    </location>
</feature>
<dbReference type="OrthoDB" id="166134at2759"/>
<accession>A0A8H5LXG6</accession>
<dbReference type="Pfam" id="PF01363">
    <property type="entry name" value="FYVE"/>
    <property type="match status" value="1"/>
</dbReference>
<evidence type="ECO:0000313" key="8">
    <source>
        <dbReference type="Proteomes" id="UP000559256"/>
    </source>
</evidence>
<dbReference type="InterPro" id="IPR011011">
    <property type="entry name" value="Znf_FYVE_PHD"/>
</dbReference>
<feature type="domain" description="FYVE-type" evidence="6">
    <location>
        <begin position="47"/>
        <end position="79"/>
    </location>
</feature>
<dbReference type="Gene3D" id="4.10.860.20">
    <property type="entry name" value="Rabenosyn, Rab binding domain"/>
    <property type="match status" value="1"/>
</dbReference>
<name>A0A8H5LXG6_9AGAR</name>
<evidence type="ECO:0000256" key="1">
    <source>
        <dbReference type="ARBA" id="ARBA00022723"/>
    </source>
</evidence>
<organism evidence="7 8">
    <name type="scientific">Tetrapyrgos nigripes</name>
    <dbReference type="NCBI Taxonomy" id="182062"/>
    <lineage>
        <taxon>Eukaryota</taxon>
        <taxon>Fungi</taxon>
        <taxon>Dikarya</taxon>
        <taxon>Basidiomycota</taxon>
        <taxon>Agaricomycotina</taxon>
        <taxon>Agaricomycetes</taxon>
        <taxon>Agaricomycetidae</taxon>
        <taxon>Agaricales</taxon>
        <taxon>Marasmiineae</taxon>
        <taxon>Marasmiaceae</taxon>
        <taxon>Tetrapyrgos</taxon>
    </lineage>
</organism>
<gene>
    <name evidence="7" type="ORF">D9758_001633</name>
</gene>
<dbReference type="InterPro" id="IPR017455">
    <property type="entry name" value="Znf_FYVE-rel"/>
</dbReference>
<dbReference type="InterPro" id="IPR052727">
    <property type="entry name" value="Rab4/Rab5_effector"/>
</dbReference>
<evidence type="ECO:0000256" key="3">
    <source>
        <dbReference type="ARBA" id="ARBA00022833"/>
    </source>
</evidence>
<dbReference type="SMART" id="SM00064">
    <property type="entry name" value="FYVE"/>
    <property type="match status" value="1"/>
</dbReference>
<dbReference type="PROSITE" id="PS50178">
    <property type="entry name" value="ZF_FYVE"/>
    <property type="match status" value="1"/>
</dbReference>
<evidence type="ECO:0000313" key="7">
    <source>
        <dbReference type="EMBL" id="KAF5373177.1"/>
    </source>
</evidence>
<dbReference type="InterPro" id="IPR013083">
    <property type="entry name" value="Znf_RING/FYVE/PHD"/>
</dbReference>
<dbReference type="GO" id="GO:0008270">
    <property type="term" value="F:zinc ion binding"/>
    <property type="evidence" value="ECO:0007669"/>
    <property type="project" value="UniProtKB-KW"/>
</dbReference>
<keyword evidence="2 4" id="KW-0863">Zinc-finger</keyword>
<comment type="caution">
    <text evidence="7">The sequence shown here is derived from an EMBL/GenBank/DDBJ whole genome shotgun (WGS) entry which is preliminary data.</text>
</comment>
<reference evidence="7 8" key="1">
    <citation type="journal article" date="2020" name="ISME J.">
        <title>Uncovering the hidden diversity of litter-decomposition mechanisms in mushroom-forming fungi.</title>
        <authorList>
            <person name="Floudas D."/>
            <person name="Bentzer J."/>
            <person name="Ahren D."/>
            <person name="Johansson T."/>
            <person name="Persson P."/>
            <person name="Tunlid A."/>
        </authorList>
    </citation>
    <scope>NUCLEOTIDE SEQUENCE [LARGE SCALE GENOMIC DNA]</scope>
    <source>
        <strain evidence="7 8">CBS 291.85</strain>
    </source>
</reference>
<keyword evidence="8" id="KW-1185">Reference proteome</keyword>
<dbReference type="SUPFAM" id="SSF57903">
    <property type="entry name" value="FYVE/PHD zinc finger"/>
    <property type="match status" value="1"/>
</dbReference>
<evidence type="ECO:0000256" key="2">
    <source>
        <dbReference type="ARBA" id="ARBA00022771"/>
    </source>
</evidence>
<dbReference type="Gene3D" id="3.30.40.10">
    <property type="entry name" value="Zinc/RING finger domain, C3HC4 (zinc finger)"/>
    <property type="match status" value="1"/>
</dbReference>